<dbReference type="Proteomes" id="UP001595536">
    <property type="component" value="Unassembled WGS sequence"/>
</dbReference>
<evidence type="ECO:0000259" key="2">
    <source>
        <dbReference type="Pfam" id="PF02563"/>
    </source>
</evidence>
<dbReference type="PANTHER" id="PTHR33619">
    <property type="entry name" value="POLYSACCHARIDE EXPORT PROTEIN GFCE-RELATED"/>
    <property type="match status" value="1"/>
</dbReference>
<dbReference type="EMBL" id="JBHRUV010000017">
    <property type="protein sequence ID" value="MFC3265593.1"/>
    <property type="molecule type" value="Genomic_DNA"/>
</dbReference>
<evidence type="ECO:0000313" key="4">
    <source>
        <dbReference type="EMBL" id="MFC3265593.1"/>
    </source>
</evidence>
<organism evidence="4 5">
    <name type="scientific">Camelimonas abortus</name>
    <dbReference type="NCBI Taxonomy" id="1017184"/>
    <lineage>
        <taxon>Bacteria</taxon>
        <taxon>Pseudomonadati</taxon>
        <taxon>Pseudomonadota</taxon>
        <taxon>Alphaproteobacteria</taxon>
        <taxon>Hyphomicrobiales</taxon>
        <taxon>Chelatococcaceae</taxon>
        <taxon>Camelimonas</taxon>
    </lineage>
</organism>
<dbReference type="Pfam" id="PF02563">
    <property type="entry name" value="Poly_export"/>
    <property type="match status" value="1"/>
</dbReference>
<evidence type="ECO:0000313" key="5">
    <source>
        <dbReference type="Proteomes" id="UP001595536"/>
    </source>
</evidence>
<dbReference type="RefSeq" id="WP_376831562.1">
    <property type="nucleotide sequence ID" value="NZ_JBHLWR010000006.1"/>
</dbReference>
<evidence type="ECO:0000256" key="1">
    <source>
        <dbReference type="ARBA" id="ARBA00022729"/>
    </source>
</evidence>
<feature type="domain" description="Polysaccharide export protein N-terminal" evidence="2">
    <location>
        <begin position="65"/>
        <end position="134"/>
    </location>
</feature>
<protein>
    <submittedName>
        <fullName evidence="4">Polysaccharide biosynthesis/export family protein</fullName>
    </submittedName>
</protein>
<sequence length="213" mass="22527">MSNLMPTLRIFPWSRWRRVRAAVRLLTPVLAAACVGTCVTDAQPGGRSAAPAPAPAPPQALTAPLLGPGDQLRVIVYGEDRLSGPVMIGQDGRIDLPVAGAVEVAGLTTQEAAARIAARLKGRMLLEPRVTVTVAAWRPVYVTGEVERAGEYPWRPGLNLMSAVAMAGGATRRASHADILVQRQGVGPLVAMPLSPETPVLPGDLLKLPERLF</sequence>
<name>A0ABV7LEK2_9HYPH</name>
<dbReference type="PANTHER" id="PTHR33619:SF3">
    <property type="entry name" value="POLYSACCHARIDE EXPORT PROTEIN GFCE-RELATED"/>
    <property type="match status" value="1"/>
</dbReference>
<reference evidence="5" key="1">
    <citation type="journal article" date="2019" name="Int. J. Syst. Evol. Microbiol.">
        <title>The Global Catalogue of Microorganisms (GCM) 10K type strain sequencing project: providing services to taxonomists for standard genome sequencing and annotation.</title>
        <authorList>
            <consortium name="The Broad Institute Genomics Platform"/>
            <consortium name="The Broad Institute Genome Sequencing Center for Infectious Disease"/>
            <person name="Wu L."/>
            <person name="Ma J."/>
        </authorList>
    </citation>
    <scope>NUCLEOTIDE SEQUENCE [LARGE SCALE GENOMIC DNA]</scope>
    <source>
        <strain evidence="5">CCM 7941</strain>
    </source>
</reference>
<dbReference type="Gene3D" id="3.30.1950.10">
    <property type="entry name" value="wza like domain"/>
    <property type="match status" value="1"/>
</dbReference>
<dbReference type="InterPro" id="IPR003715">
    <property type="entry name" value="Poly_export_N"/>
</dbReference>
<accession>A0ABV7LEK2</accession>
<dbReference type="Pfam" id="PF10531">
    <property type="entry name" value="SLBB"/>
    <property type="match status" value="1"/>
</dbReference>
<keyword evidence="5" id="KW-1185">Reference proteome</keyword>
<comment type="caution">
    <text evidence="4">The sequence shown here is derived from an EMBL/GenBank/DDBJ whole genome shotgun (WGS) entry which is preliminary data.</text>
</comment>
<keyword evidence="1" id="KW-0732">Signal</keyword>
<evidence type="ECO:0000259" key="3">
    <source>
        <dbReference type="Pfam" id="PF10531"/>
    </source>
</evidence>
<dbReference type="InterPro" id="IPR019554">
    <property type="entry name" value="Soluble_ligand-bd"/>
</dbReference>
<gene>
    <name evidence="4" type="ORF">ACFOEX_04330</name>
</gene>
<feature type="domain" description="Soluble ligand binding" evidence="3">
    <location>
        <begin position="140"/>
        <end position="184"/>
    </location>
</feature>
<dbReference type="InterPro" id="IPR049712">
    <property type="entry name" value="Poly_export"/>
</dbReference>
<proteinExistence type="predicted"/>